<dbReference type="Pfam" id="PF13966">
    <property type="entry name" value="zf-RVT"/>
    <property type="match status" value="1"/>
</dbReference>
<dbReference type="AlphaFoldDB" id="A0A9Q0HNT1"/>
<dbReference type="PANTHER" id="PTHR33116:SF78">
    <property type="entry name" value="OS12G0587133 PROTEIN"/>
    <property type="match status" value="1"/>
</dbReference>
<comment type="caution">
    <text evidence="2">The sequence shown here is derived from an EMBL/GenBank/DDBJ whole genome shotgun (WGS) entry which is preliminary data.</text>
</comment>
<name>A0A9Q0HNT1_9POAL</name>
<dbReference type="InterPro" id="IPR026960">
    <property type="entry name" value="RVT-Znf"/>
</dbReference>
<organism evidence="2 3">
    <name type="scientific">Rhynchospora breviuscula</name>
    <dbReference type="NCBI Taxonomy" id="2022672"/>
    <lineage>
        <taxon>Eukaryota</taxon>
        <taxon>Viridiplantae</taxon>
        <taxon>Streptophyta</taxon>
        <taxon>Embryophyta</taxon>
        <taxon>Tracheophyta</taxon>
        <taxon>Spermatophyta</taxon>
        <taxon>Magnoliopsida</taxon>
        <taxon>Liliopsida</taxon>
        <taxon>Poales</taxon>
        <taxon>Cyperaceae</taxon>
        <taxon>Cyperoideae</taxon>
        <taxon>Rhynchosporeae</taxon>
        <taxon>Rhynchospora</taxon>
    </lineage>
</organism>
<feature type="domain" description="Reverse transcriptase zinc-binding" evidence="1">
    <location>
        <begin position="294"/>
        <end position="379"/>
    </location>
</feature>
<proteinExistence type="predicted"/>
<evidence type="ECO:0000313" key="3">
    <source>
        <dbReference type="Proteomes" id="UP001151287"/>
    </source>
</evidence>
<keyword evidence="3" id="KW-1185">Reference proteome</keyword>
<protein>
    <recommendedName>
        <fullName evidence="1">Reverse transcriptase zinc-binding domain-containing protein</fullName>
    </recommendedName>
</protein>
<dbReference type="OrthoDB" id="675770at2759"/>
<gene>
    <name evidence="2" type="ORF">LUZ63_009053</name>
</gene>
<dbReference type="EMBL" id="JAMQYH010000003">
    <property type="protein sequence ID" value="KAJ1692355.1"/>
    <property type="molecule type" value="Genomic_DNA"/>
</dbReference>
<evidence type="ECO:0000313" key="2">
    <source>
        <dbReference type="EMBL" id="KAJ1692355.1"/>
    </source>
</evidence>
<accession>A0A9Q0HNT1</accession>
<evidence type="ECO:0000259" key="1">
    <source>
        <dbReference type="Pfam" id="PF13966"/>
    </source>
</evidence>
<dbReference type="PANTHER" id="PTHR33116">
    <property type="entry name" value="REVERSE TRANSCRIPTASE ZINC-BINDING DOMAIN-CONTAINING PROTEIN-RELATED-RELATED"/>
    <property type="match status" value="1"/>
</dbReference>
<dbReference type="Proteomes" id="UP001151287">
    <property type="component" value="Unassembled WGS sequence"/>
</dbReference>
<reference evidence="2" key="1">
    <citation type="journal article" date="2022" name="Cell">
        <title>Repeat-based holocentromeres influence genome architecture and karyotype evolution.</title>
        <authorList>
            <person name="Hofstatter P.G."/>
            <person name="Thangavel G."/>
            <person name="Lux T."/>
            <person name="Neumann P."/>
            <person name="Vondrak T."/>
            <person name="Novak P."/>
            <person name="Zhang M."/>
            <person name="Costa L."/>
            <person name="Castellani M."/>
            <person name="Scott A."/>
            <person name="Toegelov H."/>
            <person name="Fuchs J."/>
            <person name="Mata-Sucre Y."/>
            <person name="Dias Y."/>
            <person name="Vanzela A.L.L."/>
            <person name="Huettel B."/>
            <person name="Almeida C.C.S."/>
            <person name="Simkova H."/>
            <person name="Souza G."/>
            <person name="Pedrosa-Harand A."/>
            <person name="Macas J."/>
            <person name="Mayer K.F.X."/>
            <person name="Houben A."/>
            <person name="Marques A."/>
        </authorList>
    </citation>
    <scope>NUCLEOTIDE SEQUENCE</scope>
    <source>
        <strain evidence="2">RhyBre1mFocal</strain>
    </source>
</reference>
<sequence length="455" mass="52557">MGFLMNSSKFIGNFSNLFNCEVSNLPLNYLGLPLTQHRPGRQEFQPLIDKMQSKLEGWKSALLSRAGRLVLANAVLSSIPVFYMSVFRLPKWVIKEIDKIRRQFIWGRNISSNNPSGRGMPLLAWDRVCLPKKAGGFGIINLRMHNVTLLLRWWWKNYHDPESQWAKITKNLYGKRDSNIPPIGWKKEGSFFWKDLMALRFYFQISTVTNVLSGKQTLFWFDNWASQRLCYFGAENEISARRCITLCDALPIWKQLPPAPHTLKNFMVAEIASQFQLTQGNDHLIWRWNANGNYTASSVYRTLILAGKTTFPLKNIWKLKVTPSIKCFLILLAHGRILTQDSLQRRGIAFEENCVLCDQQLLETPSHLFFSCPISNEIWRYLSNRTGFNLPQMNDSCINILVKLFQSAGTDSFHSTIIATACWAIWLERNNRCFRGEFRGTSAVQDWIVSEATFF</sequence>